<evidence type="ECO:0000256" key="1">
    <source>
        <dbReference type="ARBA" id="ARBA00000300"/>
    </source>
</evidence>
<dbReference type="PRINTS" id="PR00111">
    <property type="entry name" value="ABHYDROLASE"/>
</dbReference>
<evidence type="ECO:0000256" key="9">
    <source>
        <dbReference type="ARBA" id="ARBA00022679"/>
    </source>
</evidence>
<dbReference type="GO" id="GO:0030154">
    <property type="term" value="P:cell differentiation"/>
    <property type="evidence" value="ECO:0007669"/>
    <property type="project" value="UniProtKB-KW"/>
</dbReference>
<feature type="compositionally biased region" description="Polar residues" evidence="25">
    <location>
        <begin position="364"/>
        <end position="383"/>
    </location>
</feature>
<keyword evidence="9" id="KW-0808">Transferase</keyword>
<comment type="caution">
    <text evidence="27">The sequence shown here is derived from an EMBL/GenBank/DDBJ whole genome shotgun (WGS) entry which is preliminary data.</text>
</comment>
<evidence type="ECO:0000256" key="3">
    <source>
        <dbReference type="ARBA" id="ARBA00004496"/>
    </source>
</evidence>
<evidence type="ECO:0000256" key="19">
    <source>
        <dbReference type="ARBA" id="ARBA00047525"/>
    </source>
</evidence>
<dbReference type="PANTHER" id="PTHR42886">
    <property type="entry name" value="RE40534P-RELATED"/>
    <property type="match status" value="1"/>
</dbReference>
<evidence type="ECO:0000313" key="27">
    <source>
        <dbReference type="EMBL" id="GFG34053.1"/>
    </source>
</evidence>
<dbReference type="InParanoid" id="A0A6L2PN84"/>
<dbReference type="EMBL" id="BLKM01000462">
    <property type="protein sequence ID" value="GFG34053.1"/>
    <property type="molecule type" value="Genomic_DNA"/>
</dbReference>
<comment type="catalytic activity">
    <reaction evidence="1">
        <text>a 1-acyl-sn-glycero-3-phosphate + an acyl-CoA = a 1,2-diacyl-sn-glycero-3-phosphate + CoA</text>
        <dbReference type="Rhea" id="RHEA:19709"/>
        <dbReference type="ChEBI" id="CHEBI:57287"/>
        <dbReference type="ChEBI" id="CHEBI:57970"/>
        <dbReference type="ChEBI" id="CHEBI:58342"/>
        <dbReference type="ChEBI" id="CHEBI:58608"/>
        <dbReference type="EC" id="2.3.1.51"/>
    </reaction>
    <physiologicalReaction direction="left-to-right" evidence="1">
        <dbReference type="Rhea" id="RHEA:19710"/>
    </physiologicalReaction>
</comment>
<feature type="region of interest" description="Disordered" evidence="25">
    <location>
        <begin position="338"/>
        <end position="383"/>
    </location>
</feature>
<dbReference type="PANTHER" id="PTHR42886:SF29">
    <property type="entry name" value="PUMMELIG, ISOFORM A"/>
    <property type="match status" value="1"/>
</dbReference>
<feature type="domain" description="AB hydrolase-1" evidence="26">
    <location>
        <begin position="55"/>
        <end position="313"/>
    </location>
</feature>
<dbReference type="FunCoup" id="A0A6L2PN84">
    <property type="interactions" value="1345"/>
</dbReference>
<dbReference type="EC" id="2.3.1.51" evidence="5"/>
<comment type="function">
    <text evidence="18">Coenzyme A-dependent lysophosphatidic acid acyltransferase that catalyzes the transfer of an acyl group on a lysophosphatidic acid. Functions preferentially with 1-oleoyl-lysophosphatidic acid followed by 1-palmitoyl-lysophosphatidic acid, 1-stearoyl-lysophosphatidic acid and 1-arachidonoyl-lysophosphatidic acid as lipid acceptor. Functions preferentially with arachidonoyl-CoA followed by oleoyl-CoA as acyl group donors. Functions in phosphatidic acid biosynthesis. May regulate the cellular storage of triacylglycerol through activation of the phospholipase PNPLA2. Involved in keratinocyte differentiation. Regulates lipid droplet fusion.</text>
</comment>
<dbReference type="Gene3D" id="3.40.50.1820">
    <property type="entry name" value="alpha/beta hydrolase"/>
    <property type="match status" value="1"/>
</dbReference>
<keyword evidence="13" id="KW-0012">Acyltransferase</keyword>
<comment type="catalytic activity">
    <reaction evidence="24">
        <text>1-(9Z-octadecenoyl)-sn-glycero-3-phosphate + (9Z)-octadecenoyl-CoA = 1,2-di-(9Z-octadecenoyl)-sn-glycero-3-phosphate + CoA</text>
        <dbReference type="Rhea" id="RHEA:37131"/>
        <dbReference type="ChEBI" id="CHEBI:57287"/>
        <dbReference type="ChEBI" id="CHEBI:57387"/>
        <dbReference type="ChEBI" id="CHEBI:74544"/>
        <dbReference type="ChEBI" id="CHEBI:74546"/>
    </reaction>
    <physiologicalReaction direction="left-to-right" evidence="24">
        <dbReference type="Rhea" id="RHEA:37132"/>
    </physiologicalReaction>
</comment>
<comment type="catalytic activity">
    <reaction evidence="23">
        <text>1-(9Z-octadecenoyl)-sn-glycero-3-phosphate + (5Z,8Z,11Z,14Z)-eicosatetraenoyl-CoA = 1-(9Z)-octadecenoyl-2-(5Z,8Z,11Z,14Z)-eicosatetraenoyl-sn-glycero-3-phosphate + CoA</text>
        <dbReference type="Rhea" id="RHEA:37443"/>
        <dbReference type="ChEBI" id="CHEBI:57287"/>
        <dbReference type="ChEBI" id="CHEBI:57368"/>
        <dbReference type="ChEBI" id="CHEBI:74544"/>
        <dbReference type="ChEBI" id="CHEBI:74928"/>
    </reaction>
    <physiologicalReaction direction="left-to-right" evidence="23">
        <dbReference type="Rhea" id="RHEA:37444"/>
    </physiologicalReaction>
</comment>
<evidence type="ECO:0000256" key="23">
    <source>
        <dbReference type="ARBA" id="ARBA00048770"/>
    </source>
</evidence>
<comment type="subcellular location">
    <subcellularLocation>
        <location evidence="3">Cytoplasm</location>
    </subcellularLocation>
    <subcellularLocation>
        <location evidence="4">Lipid droplet</location>
    </subcellularLocation>
</comment>
<comment type="catalytic activity">
    <reaction evidence="19">
        <text>1-hexadecanoyl-sn-glycero-3-phosphate + (9Z)-octadecenoyl-CoA = 1-hexadecanoyl-2-(9Z-octadecenoyl)-sn-glycero-3-phosphate + CoA</text>
        <dbReference type="Rhea" id="RHEA:33187"/>
        <dbReference type="ChEBI" id="CHEBI:57287"/>
        <dbReference type="ChEBI" id="CHEBI:57387"/>
        <dbReference type="ChEBI" id="CHEBI:57518"/>
        <dbReference type="ChEBI" id="CHEBI:64839"/>
    </reaction>
    <physiologicalReaction direction="left-to-right" evidence="19">
        <dbReference type="Rhea" id="RHEA:33188"/>
    </physiologicalReaction>
</comment>
<comment type="catalytic activity">
    <reaction evidence="20">
        <text>1-octadecanoyl-sn-glycero-3-phosphate + (9Z)-octadecenoyl-CoA = 1-octadecanoyl-2-(9Z-octadecenoyl)-sn-glycero-3-phosphate + CoA</text>
        <dbReference type="Rhea" id="RHEA:37163"/>
        <dbReference type="ChEBI" id="CHEBI:57287"/>
        <dbReference type="ChEBI" id="CHEBI:57387"/>
        <dbReference type="ChEBI" id="CHEBI:74560"/>
        <dbReference type="ChEBI" id="CHEBI:74565"/>
    </reaction>
    <physiologicalReaction direction="left-to-right" evidence="20">
        <dbReference type="Rhea" id="RHEA:37164"/>
    </physiologicalReaction>
</comment>
<evidence type="ECO:0000256" key="2">
    <source>
        <dbReference type="ARBA" id="ARBA00000816"/>
    </source>
</evidence>
<dbReference type="InterPro" id="IPR000073">
    <property type="entry name" value="AB_hydrolase_1"/>
</dbReference>
<dbReference type="Pfam" id="PF00561">
    <property type="entry name" value="Abhydrolase_1"/>
    <property type="match status" value="1"/>
</dbReference>
<comment type="similarity">
    <text evidence="15">Belongs to the peptidase S33 family. ABHD4/ABHD5 subfamily.</text>
</comment>
<evidence type="ECO:0000256" key="20">
    <source>
        <dbReference type="ARBA" id="ARBA00047543"/>
    </source>
</evidence>
<evidence type="ECO:0000256" key="7">
    <source>
        <dbReference type="ARBA" id="ARBA00022516"/>
    </source>
</evidence>
<dbReference type="GO" id="GO:0055088">
    <property type="term" value="P:lipid homeostasis"/>
    <property type="evidence" value="ECO:0007669"/>
    <property type="project" value="TreeGrafter"/>
</dbReference>
<name>A0A6L2PN84_COPFO</name>
<organism evidence="27 28">
    <name type="scientific">Coptotermes formosanus</name>
    <name type="common">Formosan subterranean termite</name>
    <dbReference type="NCBI Taxonomy" id="36987"/>
    <lineage>
        <taxon>Eukaryota</taxon>
        <taxon>Metazoa</taxon>
        <taxon>Ecdysozoa</taxon>
        <taxon>Arthropoda</taxon>
        <taxon>Hexapoda</taxon>
        <taxon>Insecta</taxon>
        <taxon>Pterygota</taxon>
        <taxon>Neoptera</taxon>
        <taxon>Polyneoptera</taxon>
        <taxon>Dictyoptera</taxon>
        <taxon>Blattodea</taxon>
        <taxon>Blattoidea</taxon>
        <taxon>Termitoidae</taxon>
        <taxon>Rhinotermitidae</taxon>
        <taxon>Coptotermes</taxon>
    </lineage>
</organism>
<evidence type="ECO:0000256" key="22">
    <source>
        <dbReference type="ARBA" id="ARBA00048632"/>
    </source>
</evidence>
<evidence type="ECO:0000256" key="4">
    <source>
        <dbReference type="ARBA" id="ARBA00004502"/>
    </source>
</evidence>
<dbReference type="FunFam" id="3.40.50.1820:FF:000019">
    <property type="entry name" value="1-acylglycerol-3-phosphate O-acyltransferase ABHD5"/>
    <property type="match status" value="1"/>
</dbReference>
<keyword evidence="6" id="KW-0963">Cytoplasm</keyword>
<protein>
    <recommendedName>
        <fullName evidence="16">1-acylglycerol-3-phosphate O-acyltransferase ABHD5</fullName>
        <ecNumber evidence="5">2.3.1.51</ecNumber>
    </recommendedName>
    <alternativeName>
        <fullName evidence="17">Abhydrolase domain-containing protein 5</fullName>
    </alternativeName>
</protein>
<evidence type="ECO:0000256" key="13">
    <source>
        <dbReference type="ARBA" id="ARBA00023315"/>
    </source>
</evidence>
<dbReference type="Proteomes" id="UP000502823">
    <property type="component" value="Unassembled WGS sequence"/>
</dbReference>
<keyword evidence="10" id="KW-0221">Differentiation</keyword>
<dbReference type="InterPro" id="IPR029058">
    <property type="entry name" value="AB_hydrolase_fold"/>
</dbReference>
<evidence type="ECO:0000256" key="17">
    <source>
        <dbReference type="ARBA" id="ARBA00042413"/>
    </source>
</evidence>
<evidence type="ECO:0000256" key="6">
    <source>
        <dbReference type="ARBA" id="ARBA00022490"/>
    </source>
</evidence>
<evidence type="ECO:0000256" key="14">
    <source>
        <dbReference type="ARBA" id="ARBA00036296"/>
    </source>
</evidence>
<gene>
    <name evidence="27" type="ORF">Cfor_04906</name>
</gene>
<comment type="catalytic activity">
    <reaction evidence="21">
        <text>eicosanoyl-CoA + 1-(9Z-octadecenoyl)-sn-glycero-3-phosphate = 1-(9Z)-octadecenoyl-2-eicosanoyl-sn-glycero-3-phosphate + CoA</text>
        <dbReference type="Rhea" id="RHEA:37451"/>
        <dbReference type="ChEBI" id="CHEBI:57287"/>
        <dbReference type="ChEBI" id="CHEBI:57380"/>
        <dbReference type="ChEBI" id="CHEBI:74544"/>
        <dbReference type="ChEBI" id="CHEBI:74937"/>
    </reaction>
    <physiologicalReaction direction="left-to-right" evidence="21">
        <dbReference type="Rhea" id="RHEA:37452"/>
    </physiologicalReaction>
</comment>
<dbReference type="GO" id="GO:0006631">
    <property type="term" value="P:fatty acid metabolic process"/>
    <property type="evidence" value="ECO:0007669"/>
    <property type="project" value="UniProtKB-KW"/>
</dbReference>
<dbReference type="GO" id="GO:0003841">
    <property type="term" value="F:1-acylglycerol-3-phosphate O-acyltransferase activity"/>
    <property type="evidence" value="ECO:0007669"/>
    <property type="project" value="UniProtKB-EC"/>
</dbReference>
<keyword evidence="8" id="KW-0551">Lipid droplet</keyword>
<evidence type="ECO:0000256" key="25">
    <source>
        <dbReference type="SAM" id="MobiDB-lite"/>
    </source>
</evidence>
<evidence type="ECO:0000256" key="24">
    <source>
        <dbReference type="ARBA" id="ARBA00049561"/>
    </source>
</evidence>
<evidence type="ECO:0000256" key="21">
    <source>
        <dbReference type="ARBA" id="ARBA00047849"/>
    </source>
</evidence>
<dbReference type="GO" id="GO:0005811">
    <property type="term" value="C:lipid droplet"/>
    <property type="evidence" value="ECO:0007669"/>
    <property type="project" value="UniProtKB-SubCell"/>
</dbReference>
<sequence length="383" mass="42266">MGFGDCNGHETELQQTINGGLKSGYRGWYVDIGPAVGTADKIWTISLNHESTRTPVVLLHGLGAGVALWCLNLDALAATRPVYAIDILGFGRSSRPKFSSDALVAERQLVDSVEEWRREMQLDKIILLGHSLGGFLASSYAIQYPDRVKHLILADPWGFPEKPADIVQRFNIPLWVRAIAFVIQPFNPLWPVRVAGPFGQWVIEKTRPDIIKKFSAFVSDTNVIPQYLHQCNSQNPTGEAAFHAMSVSFGWAKHPMVNRIGALRKDVPITLLYGSRSWVDNASGELIREKRPDSDINIQVITGAGHHVYADKPETFNQYVIEACKSADSGETRKKLLKEIKSSSPPPNDVEGETSNTESEENIAATTDLNTTAPSHANQTHSS</sequence>
<evidence type="ECO:0000256" key="10">
    <source>
        <dbReference type="ARBA" id="ARBA00022782"/>
    </source>
</evidence>
<evidence type="ECO:0000313" key="28">
    <source>
        <dbReference type="Proteomes" id="UP000502823"/>
    </source>
</evidence>
<evidence type="ECO:0000256" key="5">
    <source>
        <dbReference type="ARBA" id="ARBA00013211"/>
    </source>
</evidence>
<comment type="catalytic activity">
    <reaction evidence="2">
        <text>1-(9Z-octadecenoyl)-sn-glycero-3-phosphate + hexadecanoyl-CoA = 1-(9Z)-octadecenoyl-2-hexadecanoyl-sn-glycero-3-phosphate + CoA</text>
        <dbReference type="Rhea" id="RHEA:37143"/>
        <dbReference type="ChEBI" id="CHEBI:57287"/>
        <dbReference type="ChEBI" id="CHEBI:57379"/>
        <dbReference type="ChEBI" id="CHEBI:74544"/>
        <dbReference type="ChEBI" id="CHEBI:74551"/>
    </reaction>
    <physiologicalReaction direction="left-to-right" evidence="2">
        <dbReference type="Rhea" id="RHEA:37144"/>
    </physiologicalReaction>
</comment>
<evidence type="ECO:0000256" key="16">
    <source>
        <dbReference type="ARBA" id="ARBA00040731"/>
    </source>
</evidence>
<evidence type="ECO:0000256" key="12">
    <source>
        <dbReference type="ARBA" id="ARBA00023098"/>
    </source>
</evidence>
<proteinExistence type="inferred from homology"/>
<comment type="catalytic activity">
    <reaction evidence="14">
        <text>1-(9Z-octadecenoyl)-sn-glycero-3-phosphate + octadecanoyl-CoA = 1-(9Z-octadecenoyl)-2-octadecanoyl-sn-glycero-3-phosphate + CoA</text>
        <dbReference type="Rhea" id="RHEA:37147"/>
        <dbReference type="ChEBI" id="CHEBI:57287"/>
        <dbReference type="ChEBI" id="CHEBI:57394"/>
        <dbReference type="ChEBI" id="CHEBI:74544"/>
        <dbReference type="ChEBI" id="CHEBI:74552"/>
    </reaction>
    <physiologicalReaction direction="left-to-right" evidence="14">
        <dbReference type="Rhea" id="RHEA:37148"/>
    </physiologicalReaction>
</comment>
<dbReference type="AlphaFoldDB" id="A0A6L2PN84"/>
<evidence type="ECO:0000256" key="18">
    <source>
        <dbReference type="ARBA" id="ARBA00045357"/>
    </source>
</evidence>
<reference evidence="28" key="1">
    <citation type="submission" date="2020-01" db="EMBL/GenBank/DDBJ databases">
        <title>Draft genome sequence of the Termite Coptotermes fromosanus.</title>
        <authorList>
            <person name="Itakura S."/>
            <person name="Yosikawa Y."/>
            <person name="Umezawa K."/>
        </authorList>
    </citation>
    <scope>NUCLEOTIDE SEQUENCE [LARGE SCALE GENOMIC DNA]</scope>
</reference>
<dbReference type="GO" id="GO:0006654">
    <property type="term" value="P:phosphatidic acid biosynthetic process"/>
    <property type="evidence" value="ECO:0007669"/>
    <property type="project" value="TreeGrafter"/>
</dbReference>
<dbReference type="SUPFAM" id="SSF53474">
    <property type="entry name" value="alpha/beta-Hydrolases"/>
    <property type="match status" value="1"/>
</dbReference>
<evidence type="ECO:0000259" key="26">
    <source>
        <dbReference type="Pfam" id="PF00561"/>
    </source>
</evidence>
<evidence type="ECO:0000256" key="15">
    <source>
        <dbReference type="ARBA" id="ARBA00038097"/>
    </source>
</evidence>
<keyword evidence="7" id="KW-0444">Lipid biosynthesis</keyword>
<dbReference type="GO" id="GO:0052689">
    <property type="term" value="F:carboxylic ester hydrolase activity"/>
    <property type="evidence" value="ECO:0007669"/>
    <property type="project" value="TreeGrafter"/>
</dbReference>
<evidence type="ECO:0000256" key="11">
    <source>
        <dbReference type="ARBA" id="ARBA00022832"/>
    </source>
</evidence>
<comment type="catalytic activity">
    <reaction evidence="22">
        <text>1-(5Z,8Z,11Z,14Z-eicosatetraenoyl)-sn-glycero-3-phosphate + (9Z)-octadecenoyl-CoA = 1-(5Z,8Z,11Z,14Z)-eicosatetraenoyl-2-(9Z)-octadecenoyl-sn-glycero-3-phosphate + CoA</text>
        <dbReference type="Rhea" id="RHEA:37455"/>
        <dbReference type="ChEBI" id="CHEBI:57287"/>
        <dbReference type="ChEBI" id="CHEBI:57387"/>
        <dbReference type="ChEBI" id="CHEBI:74938"/>
        <dbReference type="ChEBI" id="CHEBI:74941"/>
    </reaction>
    <physiologicalReaction direction="left-to-right" evidence="22">
        <dbReference type="Rhea" id="RHEA:37456"/>
    </physiologicalReaction>
</comment>
<dbReference type="OrthoDB" id="7457040at2759"/>
<keyword evidence="28" id="KW-1185">Reference proteome</keyword>
<keyword evidence="11" id="KW-0276">Fatty acid metabolism</keyword>
<dbReference type="GO" id="GO:0005739">
    <property type="term" value="C:mitochondrion"/>
    <property type="evidence" value="ECO:0007669"/>
    <property type="project" value="TreeGrafter"/>
</dbReference>
<accession>A0A6L2PN84</accession>
<keyword evidence="12" id="KW-0443">Lipid metabolism</keyword>
<evidence type="ECO:0000256" key="8">
    <source>
        <dbReference type="ARBA" id="ARBA00022677"/>
    </source>
</evidence>